<organism evidence="1 2">
    <name type="scientific">Limnoraphis robusta CS-951</name>
    <dbReference type="NCBI Taxonomy" id="1637645"/>
    <lineage>
        <taxon>Bacteria</taxon>
        <taxon>Bacillati</taxon>
        <taxon>Cyanobacteriota</taxon>
        <taxon>Cyanophyceae</taxon>
        <taxon>Oscillatoriophycideae</taxon>
        <taxon>Oscillatoriales</taxon>
        <taxon>Sirenicapillariaceae</taxon>
        <taxon>Limnoraphis</taxon>
    </lineage>
</organism>
<gene>
    <name evidence="1" type="ORF">WN50_08515</name>
</gene>
<dbReference type="Proteomes" id="UP000033607">
    <property type="component" value="Unassembled WGS sequence"/>
</dbReference>
<reference evidence="1 2" key="1">
    <citation type="submission" date="2015-06" db="EMBL/GenBank/DDBJ databases">
        <title>Draft genome assembly of filamentous brackish cyanobacterium Limnoraphis robusta strain CS-951.</title>
        <authorList>
            <person name="Willis A."/>
            <person name="Parks M."/>
            <person name="Burford M.A."/>
        </authorList>
    </citation>
    <scope>NUCLEOTIDE SEQUENCE [LARGE SCALE GENOMIC DNA]</scope>
    <source>
        <strain evidence="1 2">CS-951</strain>
    </source>
</reference>
<protein>
    <submittedName>
        <fullName evidence="1">Uncharacterized protein</fullName>
    </submittedName>
</protein>
<accession>A0A0F5YIK1</accession>
<dbReference type="EMBL" id="LATL02000095">
    <property type="protein sequence ID" value="KKD38487.1"/>
    <property type="molecule type" value="Genomic_DNA"/>
</dbReference>
<dbReference type="RefSeq" id="WP_046278107.1">
    <property type="nucleotide sequence ID" value="NZ_LATL02000095.1"/>
</dbReference>
<proteinExistence type="predicted"/>
<dbReference type="AlphaFoldDB" id="A0A0F5YIK1"/>
<name>A0A0F5YIK1_9CYAN</name>
<evidence type="ECO:0000313" key="2">
    <source>
        <dbReference type="Proteomes" id="UP000033607"/>
    </source>
</evidence>
<evidence type="ECO:0000313" key="1">
    <source>
        <dbReference type="EMBL" id="KKD38487.1"/>
    </source>
</evidence>
<comment type="caution">
    <text evidence="1">The sequence shown here is derived from an EMBL/GenBank/DDBJ whole genome shotgun (WGS) entry which is preliminary data.</text>
</comment>
<sequence length="125" mass="14607">MMTDINQASLNADWDYHIVSQNVISLVELIGELSKILISEEARLKNQKANQQILDFVAYIINNCVIIQKELIEKPEPSCFDEFFDYDEDFYLNQTFGEKKEEIKKLYNQLPSDLRADILKELQSV</sequence>
<dbReference type="OrthoDB" id="9838147at2"/>